<protein>
    <recommendedName>
        <fullName evidence="3">N-acetyltransferase domain-containing protein</fullName>
    </recommendedName>
</protein>
<dbReference type="HOGENOM" id="CLU_1313535_0_0_7"/>
<proteinExistence type="predicted"/>
<dbReference type="EMBL" id="AZHX01002912">
    <property type="protein sequence ID" value="ETW92422.1"/>
    <property type="molecule type" value="Genomic_DNA"/>
</dbReference>
<dbReference type="Gene3D" id="3.40.630.30">
    <property type="match status" value="1"/>
</dbReference>
<dbReference type="Proteomes" id="UP000019140">
    <property type="component" value="Unassembled WGS sequence"/>
</dbReference>
<dbReference type="InterPro" id="IPR016181">
    <property type="entry name" value="Acyl_CoA_acyltransferase"/>
</dbReference>
<gene>
    <name evidence="1" type="ORF">ETSY2_53465</name>
</gene>
<comment type="caution">
    <text evidence="1">The sequence shown here is derived from an EMBL/GenBank/DDBJ whole genome shotgun (WGS) entry which is preliminary data.</text>
</comment>
<sequence>MPTTDVLPITPTPTATPTWEQLHMWWAEMHADPEDLRTAFSDFSPTELEAFLSQDLLLVLFHSGQTLIAAAWLHDLVRDAYGNPTDGWIGGWVAKPFRGRTGGVCWQMALAYFAQHGVHHIHSAINVDNRPSFVFTKRLMAFTVVGVFPQLSQFGGVLTDVHILTLHPEDRDRAWQRAEAMAHQRWPERYSLFQTQVDFTASTALTSVK</sequence>
<dbReference type="AlphaFoldDB" id="W4L315"/>
<evidence type="ECO:0000313" key="2">
    <source>
        <dbReference type="Proteomes" id="UP000019140"/>
    </source>
</evidence>
<reference evidence="1 2" key="1">
    <citation type="journal article" date="2014" name="Nature">
        <title>An environmental bacterial taxon with a large and distinct metabolic repertoire.</title>
        <authorList>
            <person name="Wilson M.C."/>
            <person name="Mori T."/>
            <person name="Ruckert C."/>
            <person name="Uria A.R."/>
            <person name="Helf M.J."/>
            <person name="Takada K."/>
            <person name="Gernert C."/>
            <person name="Steffens U.A."/>
            <person name="Heycke N."/>
            <person name="Schmitt S."/>
            <person name="Rinke C."/>
            <person name="Helfrich E.J."/>
            <person name="Brachmann A.O."/>
            <person name="Gurgui C."/>
            <person name="Wakimoto T."/>
            <person name="Kracht M."/>
            <person name="Crusemann M."/>
            <person name="Hentschel U."/>
            <person name="Abe I."/>
            <person name="Matsunaga S."/>
            <person name="Kalinowski J."/>
            <person name="Takeyama H."/>
            <person name="Piel J."/>
        </authorList>
    </citation>
    <scope>NUCLEOTIDE SEQUENCE [LARGE SCALE GENOMIC DNA]</scope>
    <source>
        <strain evidence="2">TSY2</strain>
    </source>
</reference>
<keyword evidence="2" id="KW-1185">Reference proteome</keyword>
<organism evidence="1 2">
    <name type="scientific">Candidatus Entotheonella gemina</name>
    <dbReference type="NCBI Taxonomy" id="1429439"/>
    <lineage>
        <taxon>Bacteria</taxon>
        <taxon>Pseudomonadati</taxon>
        <taxon>Nitrospinota/Tectimicrobiota group</taxon>
        <taxon>Candidatus Tectimicrobiota</taxon>
        <taxon>Candidatus Entotheonellia</taxon>
        <taxon>Candidatus Entotheonellales</taxon>
        <taxon>Candidatus Entotheonellaceae</taxon>
        <taxon>Candidatus Entotheonella</taxon>
    </lineage>
</organism>
<evidence type="ECO:0008006" key="3">
    <source>
        <dbReference type="Google" id="ProtNLM"/>
    </source>
</evidence>
<accession>W4L315</accession>
<dbReference type="SUPFAM" id="SSF55729">
    <property type="entry name" value="Acyl-CoA N-acyltransferases (Nat)"/>
    <property type="match status" value="1"/>
</dbReference>
<name>W4L315_9BACT</name>
<evidence type="ECO:0000313" key="1">
    <source>
        <dbReference type="EMBL" id="ETW92422.1"/>
    </source>
</evidence>